<protein>
    <submittedName>
        <fullName evidence="2">Uncharacterized protein</fullName>
    </submittedName>
</protein>
<evidence type="ECO:0000256" key="1">
    <source>
        <dbReference type="SAM" id="MobiDB-lite"/>
    </source>
</evidence>
<feature type="region of interest" description="Disordered" evidence="1">
    <location>
        <begin position="1"/>
        <end position="30"/>
    </location>
</feature>
<accession>A0A2A2K923</accession>
<dbReference type="AlphaFoldDB" id="A0A2A2K923"/>
<reference evidence="2 3" key="1">
    <citation type="journal article" date="2017" name="Curr. Biol.">
        <title>Genome architecture and evolution of a unichromosomal asexual nematode.</title>
        <authorList>
            <person name="Fradin H."/>
            <person name="Zegar C."/>
            <person name="Gutwein M."/>
            <person name="Lucas J."/>
            <person name="Kovtun M."/>
            <person name="Corcoran D."/>
            <person name="Baugh L.R."/>
            <person name="Kiontke K."/>
            <person name="Gunsalus K."/>
            <person name="Fitch D.H."/>
            <person name="Piano F."/>
        </authorList>
    </citation>
    <scope>NUCLEOTIDE SEQUENCE [LARGE SCALE GENOMIC DNA]</scope>
    <source>
        <strain evidence="2">PF1309</strain>
    </source>
</reference>
<proteinExistence type="predicted"/>
<dbReference type="Proteomes" id="UP000218231">
    <property type="component" value="Unassembled WGS sequence"/>
</dbReference>
<dbReference type="EMBL" id="LIAE01009279">
    <property type="protein sequence ID" value="PAV70441.1"/>
    <property type="molecule type" value="Genomic_DNA"/>
</dbReference>
<evidence type="ECO:0000313" key="3">
    <source>
        <dbReference type="Proteomes" id="UP000218231"/>
    </source>
</evidence>
<name>A0A2A2K923_9BILA</name>
<gene>
    <name evidence="2" type="ORF">WR25_18945</name>
</gene>
<sequence length="378" mass="43549">MEVDTAHSLQLSSRRLNLPRNSKHPEETEQIVKKREKGGMVCAKASCKKNFEDNVQERSLNPDDMTTPFGDPFFQQEIAVDFLEKQARCAKRIQHRKLHGHKLTLIGSMDPPVTLVMSLEKRTNAFLYEFLSDWCMTEDDDIKAILSHSTIVFLYGNERIQHNSCREYTSAQFVEPLLAKLHPYIGFNLVIMLATGGVKVRYFGPRNGWAESLAHTYRQNHLAMGITSSTELCGQPFSYKNKDMFKESELLIREMKWSTSFTSYSAALSHMHGLLLQVSCCYEELRVSYQYVENRRSLIEMFKERTTGIILEAPEAALITHNHGPILFVDKNTPSFIHLPFGNTILRVYSYSTKFLLTTFDVNLNYTHPFERRRISGI</sequence>
<keyword evidence="3" id="KW-1185">Reference proteome</keyword>
<comment type="caution">
    <text evidence="2">The sequence shown here is derived from an EMBL/GenBank/DDBJ whole genome shotgun (WGS) entry which is preliminary data.</text>
</comment>
<dbReference type="OrthoDB" id="10552529at2759"/>
<dbReference type="STRING" id="2018661.A0A2A2K923"/>
<organism evidence="2 3">
    <name type="scientific">Diploscapter pachys</name>
    <dbReference type="NCBI Taxonomy" id="2018661"/>
    <lineage>
        <taxon>Eukaryota</taxon>
        <taxon>Metazoa</taxon>
        <taxon>Ecdysozoa</taxon>
        <taxon>Nematoda</taxon>
        <taxon>Chromadorea</taxon>
        <taxon>Rhabditida</taxon>
        <taxon>Rhabditina</taxon>
        <taxon>Rhabditomorpha</taxon>
        <taxon>Rhabditoidea</taxon>
        <taxon>Rhabditidae</taxon>
        <taxon>Diploscapter</taxon>
    </lineage>
</organism>
<evidence type="ECO:0000313" key="2">
    <source>
        <dbReference type="EMBL" id="PAV70441.1"/>
    </source>
</evidence>